<comment type="caution">
    <text evidence="2">The sequence shown here is derived from an EMBL/GenBank/DDBJ whole genome shotgun (WGS) entry which is preliminary data.</text>
</comment>
<organism evidence="2 3">
    <name type="scientific">Streptomyces pseudovenezuelae</name>
    <dbReference type="NCBI Taxonomy" id="67350"/>
    <lineage>
        <taxon>Bacteria</taxon>
        <taxon>Bacillati</taxon>
        <taxon>Actinomycetota</taxon>
        <taxon>Actinomycetes</taxon>
        <taxon>Kitasatosporales</taxon>
        <taxon>Streptomycetaceae</taxon>
        <taxon>Streptomyces</taxon>
        <taxon>Streptomyces aurantiacus group</taxon>
    </lineage>
</organism>
<evidence type="ECO:0000313" key="3">
    <source>
        <dbReference type="Proteomes" id="UP001160499"/>
    </source>
</evidence>
<feature type="chain" id="PRO_5046626723" evidence="1">
    <location>
        <begin position="27"/>
        <end position="158"/>
    </location>
</feature>
<evidence type="ECO:0000313" key="2">
    <source>
        <dbReference type="EMBL" id="MDH6222793.1"/>
    </source>
</evidence>
<dbReference type="EMBL" id="JARXVH010000044">
    <property type="protein sequence ID" value="MDH6222793.1"/>
    <property type="molecule type" value="Genomic_DNA"/>
</dbReference>
<accession>A0ABT6M2S1</accession>
<feature type="signal peptide" evidence="1">
    <location>
        <begin position="1"/>
        <end position="26"/>
    </location>
</feature>
<proteinExistence type="predicted"/>
<protein>
    <submittedName>
        <fullName evidence="2">Uncharacterized protein</fullName>
    </submittedName>
</protein>
<evidence type="ECO:0000256" key="1">
    <source>
        <dbReference type="SAM" id="SignalP"/>
    </source>
</evidence>
<dbReference type="RefSeq" id="WP_280883380.1">
    <property type="nucleotide sequence ID" value="NZ_JARXVH010000044.1"/>
</dbReference>
<reference evidence="2 3" key="1">
    <citation type="submission" date="2023-04" db="EMBL/GenBank/DDBJ databases">
        <title>Forest soil microbial communities from Buena Vista Peninsula, Colon Province, Panama.</title>
        <authorList>
            <person name="Bouskill N."/>
        </authorList>
    </citation>
    <scope>NUCLEOTIDE SEQUENCE [LARGE SCALE GENOMIC DNA]</scope>
    <source>
        <strain evidence="2 3">GGS1</strain>
    </source>
</reference>
<keyword evidence="1" id="KW-0732">Signal</keyword>
<gene>
    <name evidence="2" type="ORF">M2283_010145</name>
</gene>
<keyword evidence="3" id="KW-1185">Reference proteome</keyword>
<sequence>MNAEFWVAFSTGVVALIALITSSASAARARVKTIEDAYVARYWQILDQFPAQALIAEEGTSCAPEELKAARLYLRLCEDELELRQLGWVSRNTWRQWSPGIQAQLALWPVTDEWALIREGQRAPHQFALLRQLATHSDYDPSQPRSIVHRLAKIWRGL</sequence>
<dbReference type="Proteomes" id="UP001160499">
    <property type="component" value="Unassembled WGS sequence"/>
</dbReference>
<name>A0ABT6M2S1_9ACTN</name>